<evidence type="ECO:0000313" key="2">
    <source>
        <dbReference type="Proteomes" id="UP001195769"/>
    </source>
</evidence>
<protein>
    <submittedName>
        <fullName evidence="1">Uncharacterized protein</fullName>
    </submittedName>
</protein>
<organism evidence="1 2">
    <name type="scientific">Suillus fuscotomentosus</name>
    <dbReference type="NCBI Taxonomy" id="1912939"/>
    <lineage>
        <taxon>Eukaryota</taxon>
        <taxon>Fungi</taxon>
        <taxon>Dikarya</taxon>
        <taxon>Basidiomycota</taxon>
        <taxon>Agaricomycotina</taxon>
        <taxon>Agaricomycetes</taxon>
        <taxon>Agaricomycetidae</taxon>
        <taxon>Boletales</taxon>
        <taxon>Suillineae</taxon>
        <taxon>Suillaceae</taxon>
        <taxon>Suillus</taxon>
    </lineage>
</organism>
<dbReference type="Proteomes" id="UP001195769">
    <property type="component" value="Unassembled WGS sequence"/>
</dbReference>
<keyword evidence="2" id="KW-1185">Reference proteome</keyword>
<reference evidence="1" key="1">
    <citation type="journal article" date="2020" name="New Phytol.">
        <title>Comparative genomics reveals dynamic genome evolution in host specialist ectomycorrhizal fungi.</title>
        <authorList>
            <person name="Lofgren L.A."/>
            <person name="Nguyen N.H."/>
            <person name="Vilgalys R."/>
            <person name="Ruytinx J."/>
            <person name="Liao H.L."/>
            <person name="Branco S."/>
            <person name="Kuo A."/>
            <person name="LaButti K."/>
            <person name="Lipzen A."/>
            <person name="Andreopoulos W."/>
            <person name="Pangilinan J."/>
            <person name="Riley R."/>
            <person name="Hundley H."/>
            <person name="Na H."/>
            <person name="Barry K."/>
            <person name="Grigoriev I.V."/>
            <person name="Stajich J.E."/>
            <person name="Kennedy P.G."/>
        </authorList>
    </citation>
    <scope>NUCLEOTIDE SEQUENCE</scope>
    <source>
        <strain evidence="1">FC203</strain>
    </source>
</reference>
<name>A0AAD4EMN1_9AGAM</name>
<sequence length="108" mass="12315">MLLVRPWSRHLLGLDDTANDTESVDNWSVFESLLHDSPAAQTGSIYSDSYSQALRLIVNLGQPFSVFLLERQHEGEFKRIASDHDIIAQVKDIDSINYLMDIRILDLL</sequence>
<dbReference type="AlphaFoldDB" id="A0AAD4EMN1"/>
<evidence type="ECO:0000313" key="1">
    <source>
        <dbReference type="EMBL" id="KAG1908900.1"/>
    </source>
</evidence>
<dbReference type="GeneID" id="64672631"/>
<dbReference type="RefSeq" id="XP_041234475.1">
    <property type="nucleotide sequence ID" value="XM_041378333.1"/>
</dbReference>
<accession>A0AAD4EMN1</accession>
<gene>
    <name evidence="1" type="ORF">F5891DRAFT_995821</name>
</gene>
<comment type="caution">
    <text evidence="1">The sequence shown here is derived from an EMBL/GenBank/DDBJ whole genome shotgun (WGS) entry which is preliminary data.</text>
</comment>
<dbReference type="EMBL" id="JABBWK010000001">
    <property type="protein sequence ID" value="KAG1908900.1"/>
    <property type="molecule type" value="Genomic_DNA"/>
</dbReference>
<proteinExistence type="predicted"/>